<comment type="caution">
    <text evidence="1">The sequence shown here is derived from an EMBL/GenBank/DDBJ whole genome shotgun (WGS) entry which is preliminary data.</text>
</comment>
<name>A0A7J6TNL1_PEROL</name>
<accession>A0A7J6TNL1</accession>
<dbReference type="Proteomes" id="UP000553632">
    <property type="component" value="Unassembled WGS sequence"/>
</dbReference>
<sequence>FSGGFRDAAVELDRYDRGVTTGESRKSPEFLEFFRQDDDGIQPCGRMPVDDTLAMYSTIGDVLAICLDGVVRVFEAYGDIKMELHDRPSTECKLDLVLWSRIGTVFLR</sequence>
<organism evidence="1 2">
    <name type="scientific">Perkinsus olseni</name>
    <name type="common">Perkinsus atlanticus</name>
    <dbReference type="NCBI Taxonomy" id="32597"/>
    <lineage>
        <taxon>Eukaryota</taxon>
        <taxon>Sar</taxon>
        <taxon>Alveolata</taxon>
        <taxon>Perkinsozoa</taxon>
        <taxon>Perkinsea</taxon>
        <taxon>Perkinsida</taxon>
        <taxon>Perkinsidae</taxon>
        <taxon>Perkinsus</taxon>
    </lineage>
</organism>
<feature type="non-terminal residue" evidence="1">
    <location>
        <position position="1"/>
    </location>
</feature>
<evidence type="ECO:0000313" key="1">
    <source>
        <dbReference type="EMBL" id="KAF4745910.1"/>
    </source>
</evidence>
<gene>
    <name evidence="1" type="ORF">FOZ63_020752</name>
</gene>
<proteinExistence type="predicted"/>
<dbReference type="AlphaFoldDB" id="A0A7J6TNL1"/>
<keyword evidence="2" id="KW-1185">Reference proteome</keyword>
<feature type="non-terminal residue" evidence="1">
    <location>
        <position position="108"/>
    </location>
</feature>
<protein>
    <submittedName>
        <fullName evidence="1">Uncharacterized protein</fullName>
    </submittedName>
</protein>
<evidence type="ECO:0000313" key="2">
    <source>
        <dbReference type="Proteomes" id="UP000553632"/>
    </source>
</evidence>
<reference evidence="1 2" key="1">
    <citation type="submission" date="2020-04" db="EMBL/GenBank/DDBJ databases">
        <title>Perkinsus olseni comparative genomics.</title>
        <authorList>
            <person name="Bogema D.R."/>
        </authorList>
    </citation>
    <scope>NUCLEOTIDE SEQUENCE [LARGE SCALE GENOMIC DNA]</scope>
    <source>
        <strain evidence="1 2">ATCC PRA-207</strain>
    </source>
</reference>
<dbReference type="EMBL" id="JABANO010009982">
    <property type="protein sequence ID" value="KAF4745910.1"/>
    <property type="molecule type" value="Genomic_DNA"/>
</dbReference>